<dbReference type="Pfam" id="PF13860">
    <property type="entry name" value="FlgD_ig"/>
    <property type="match status" value="1"/>
</dbReference>
<protein>
    <recommendedName>
        <fullName evidence="2 5">Basal-body rod modification protein FlgD</fullName>
    </recommendedName>
</protein>
<evidence type="ECO:0000256" key="2">
    <source>
        <dbReference type="ARBA" id="ARBA00016013"/>
    </source>
</evidence>
<keyword evidence="9" id="KW-0282">Flagellum</keyword>
<evidence type="ECO:0000256" key="4">
    <source>
        <dbReference type="ARBA" id="ARBA00024746"/>
    </source>
</evidence>
<dbReference type="GO" id="GO:0044781">
    <property type="term" value="P:bacterial-type flagellum organization"/>
    <property type="evidence" value="ECO:0007669"/>
    <property type="project" value="UniProtKB-UniRule"/>
</dbReference>
<evidence type="ECO:0000256" key="3">
    <source>
        <dbReference type="ARBA" id="ARBA00022795"/>
    </source>
</evidence>
<dbReference type="RefSeq" id="WP_058907115.1">
    <property type="nucleotide sequence ID" value="NZ_JAAWVG010000003.1"/>
</dbReference>
<dbReference type="Proteomes" id="UP000271222">
    <property type="component" value="Unassembled WGS sequence"/>
</dbReference>
<evidence type="ECO:0000256" key="1">
    <source>
        <dbReference type="ARBA" id="ARBA00010577"/>
    </source>
</evidence>
<sequence>MTVSSTTSTTSTSSTTSTTSTTGITSQTGTDLQNTFMQLLVAQLKNQDPLNPMDNSQLTSQLAQINTVNGIAQLNTTMSSMATQSAASQASSLIGRTVEVPSSTLTLSSSSASFGVSVPNGADDVVVTIKNASGTTVRTVDLGQVSAGTSNYTWNGKDDKGNTLSDGTYTISVAATLSGSTTTASALGTDKVTGVTINSGTTLLQLASGGTTKLSNVTTIQ</sequence>
<keyword evidence="9" id="KW-0969">Cilium</keyword>
<evidence type="ECO:0000259" key="7">
    <source>
        <dbReference type="Pfam" id="PF13860"/>
    </source>
</evidence>
<reference evidence="9 10" key="1">
    <citation type="submission" date="2018-10" db="EMBL/GenBank/DDBJ databases">
        <title>Draft Genome Sequence of Ralstonia pseudosolanacearum (R. solanacearum phylotype I) Strain Tg03 Isolated from Luffa cylindrica in China.</title>
        <authorList>
            <person name="Yuan G.-Q."/>
            <person name="Li Q.-Q."/>
            <person name="Zhang Y.-W."/>
        </authorList>
    </citation>
    <scope>NUCLEOTIDE SEQUENCE [LARGE SCALE GENOMIC DNA]</scope>
    <source>
        <strain evidence="9 10">Tg03</strain>
    </source>
</reference>
<name>A0A454TY29_9RALS</name>
<evidence type="ECO:0000313" key="9">
    <source>
        <dbReference type="EMBL" id="RNM10639.1"/>
    </source>
</evidence>
<evidence type="ECO:0000256" key="5">
    <source>
        <dbReference type="RuleBase" id="RU362076"/>
    </source>
</evidence>
<gene>
    <name evidence="9" type="ORF">EGA29_02955</name>
</gene>
<dbReference type="InterPro" id="IPR005648">
    <property type="entry name" value="FlgD"/>
</dbReference>
<feature type="region of interest" description="Disordered" evidence="6">
    <location>
        <begin position="1"/>
        <end position="28"/>
    </location>
</feature>
<accession>A0A454TY29</accession>
<keyword evidence="9" id="KW-0966">Cell projection</keyword>
<evidence type="ECO:0000259" key="8">
    <source>
        <dbReference type="Pfam" id="PF13861"/>
    </source>
</evidence>
<dbReference type="InterPro" id="IPR025965">
    <property type="entry name" value="FlgD/Vpr_Ig-like"/>
</dbReference>
<organism evidence="9 10">
    <name type="scientific">Ralstonia pseudosolanacearum</name>
    <dbReference type="NCBI Taxonomy" id="1310165"/>
    <lineage>
        <taxon>Bacteria</taxon>
        <taxon>Pseudomonadati</taxon>
        <taxon>Pseudomonadota</taxon>
        <taxon>Betaproteobacteria</taxon>
        <taxon>Burkholderiales</taxon>
        <taxon>Burkholderiaceae</taxon>
        <taxon>Ralstonia</taxon>
        <taxon>Ralstonia solanacearum species complex</taxon>
    </lineage>
</organism>
<dbReference type="Gene3D" id="2.60.40.4070">
    <property type="match status" value="1"/>
</dbReference>
<evidence type="ECO:0000313" key="10">
    <source>
        <dbReference type="Proteomes" id="UP000271222"/>
    </source>
</evidence>
<dbReference type="EMBL" id="RJTL01000003">
    <property type="protein sequence ID" value="RNM10639.1"/>
    <property type="molecule type" value="Genomic_DNA"/>
</dbReference>
<evidence type="ECO:0000256" key="6">
    <source>
        <dbReference type="SAM" id="MobiDB-lite"/>
    </source>
</evidence>
<dbReference type="OrthoDB" id="9785233at2"/>
<proteinExistence type="inferred from homology"/>
<dbReference type="InterPro" id="IPR025963">
    <property type="entry name" value="FLgD_Tudor"/>
</dbReference>
<dbReference type="AlphaFoldDB" id="A0A454TY29"/>
<comment type="caution">
    <text evidence="9">The sequence shown here is derived from an EMBL/GenBank/DDBJ whole genome shotgun (WGS) entry which is preliminary data.</text>
</comment>
<feature type="domain" description="FlgD/Vpr Ig-like" evidence="7">
    <location>
        <begin position="104"/>
        <end position="177"/>
    </location>
</feature>
<dbReference type="Pfam" id="PF13861">
    <property type="entry name" value="FLgD_tudor"/>
    <property type="match status" value="1"/>
</dbReference>
<dbReference type="Pfam" id="PF03963">
    <property type="entry name" value="FlgD"/>
    <property type="match status" value="1"/>
</dbReference>
<comment type="similarity">
    <text evidence="1 5">Belongs to the FlgD family.</text>
</comment>
<comment type="function">
    <text evidence="4 5">Required for flagellar hook formation. May act as a scaffolding protein.</text>
</comment>
<keyword evidence="3 5" id="KW-1005">Bacterial flagellum biogenesis</keyword>
<feature type="domain" description="FlgD Tudor-like" evidence="8">
    <location>
        <begin position="85"/>
        <end position="218"/>
    </location>
</feature>
<dbReference type="Gene3D" id="2.30.30.910">
    <property type="match status" value="1"/>
</dbReference>